<sequence>MHIEEHVEKTVFTVTNIGPEDVIVGLDWLPTARDTGVRPTARRRSPKSKRSVIGACRSKVLPDFELEEDTVEVEWDDANLIEAWEQGIMLPGAPQLFVAAGHTYSQLFAKEEIKKKVVKTAEESVPKQYHEFLN</sequence>
<evidence type="ECO:0000313" key="2">
    <source>
        <dbReference type="Proteomes" id="UP000194127"/>
    </source>
</evidence>
<protein>
    <submittedName>
        <fullName evidence="1">Uncharacterized protein</fullName>
    </submittedName>
</protein>
<reference evidence="1 2" key="1">
    <citation type="submission" date="2017-04" db="EMBL/GenBank/DDBJ databases">
        <title>Genome Sequence of the Model Brown-Rot Fungus Postia placenta SB12.</title>
        <authorList>
            <consortium name="DOE Joint Genome Institute"/>
            <person name="Gaskell J."/>
            <person name="Kersten P."/>
            <person name="Larrondo L.F."/>
            <person name="Canessa P."/>
            <person name="Martinez D."/>
            <person name="Hibbett D."/>
            <person name="Schmoll M."/>
            <person name="Kubicek C.P."/>
            <person name="Martinez A.T."/>
            <person name="Yadav J."/>
            <person name="Master E."/>
            <person name="Magnuson J.K."/>
            <person name="James T."/>
            <person name="Yaver D."/>
            <person name="Berka R."/>
            <person name="Labutti K."/>
            <person name="Lipzen A."/>
            <person name="Aerts A."/>
            <person name="Barry K."/>
            <person name="Henrissat B."/>
            <person name="Blanchette R."/>
            <person name="Grigoriev I."/>
            <person name="Cullen D."/>
        </authorList>
    </citation>
    <scope>NUCLEOTIDE SEQUENCE [LARGE SCALE GENOMIC DNA]</scope>
    <source>
        <strain evidence="1 2">MAD-698-R-SB12</strain>
    </source>
</reference>
<dbReference type="AlphaFoldDB" id="A0A1X6NBS5"/>
<dbReference type="GeneID" id="36325255"/>
<name>A0A1X6NBS5_9APHY</name>
<dbReference type="RefSeq" id="XP_024342828.1">
    <property type="nucleotide sequence ID" value="XM_024480305.1"/>
</dbReference>
<accession>A0A1X6NBS5</accession>
<evidence type="ECO:0000313" key="1">
    <source>
        <dbReference type="EMBL" id="OSX66034.1"/>
    </source>
</evidence>
<keyword evidence="2" id="KW-1185">Reference proteome</keyword>
<dbReference type="EMBL" id="KZ110592">
    <property type="protein sequence ID" value="OSX66034.1"/>
    <property type="molecule type" value="Genomic_DNA"/>
</dbReference>
<proteinExistence type="predicted"/>
<gene>
    <name evidence="1" type="ORF">POSPLADRAFT_1052709</name>
</gene>
<dbReference type="Proteomes" id="UP000194127">
    <property type="component" value="Unassembled WGS sequence"/>
</dbReference>
<organism evidence="1 2">
    <name type="scientific">Postia placenta MAD-698-R-SB12</name>
    <dbReference type="NCBI Taxonomy" id="670580"/>
    <lineage>
        <taxon>Eukaryota</taxon>
        <taxon>Fungi</taxon>
        <taxon>Dikarya</taxon>
        <taxon>Basidiomycota</taxon>
        <taxon>Agaricomycotina</taxon>
        <taxon>Agaricomycetes</taxon>
        <taxon>Polyporales</taxon>
        <taxon>Adustoporiaceae</taxon>
        <taxon>Rhodonia</taxon>
    </lineage>
</organism>
<feature type="non-terminal residue" evidence="1">
    <location>
        <position position="134"/>
    </location>
</feature>
<dbReference type="OrthoDB" id="2729552at2759"/>